<dbReference type="AlphaFoldDB" id="A0A9Q1D825"/>
<feature type="compositionally biased region" description="Basic and acidic residues" evidence="1">
    <location>
        <begin position="114"/>
        <end position="123"/>
    </location>
</feature>
<evidence type="ECO:0000313" key="3">
    <source>
        <dbReference type="Proteomes" id="UP001152803"/>
    </source>
</evidence>
<dbReference type="Proteomes" id="UP001152803">
    <property type="component" value="Unassembled WGS sequence"/>
</dbReference>
<proteinExistence type="predicted"/>
<accession>A0A9Q1D825</accession>
<comment type="caution">
    <text evidence="2">The sequence shown here is derived from an EMBL/GenBank/DDBJ whole genome shotgun (WGS) entry which is preliminary data.</text>
</comment>
<name>A0A9Q1D825_CONCO</name>
<gene>
    <name evidence="2" type="ORF">COCON_G00168370</name>
</gene>
<keyword evidence="3" id="KW-1185">Reference proteome</keyword>
<protein>
    <submittedName>
        <fullName evidence="2">Uncharacterized protein</fullName>
    </submittedName>
</protein>
<feature type="region of interest" description="Disordered" evidence="1">
    <location>
        <begin position="93"/>
        <end position="123"/>
    </location>
</feature>
<dbReference type="EMBL" id="JAFJMO010000012">
    <property type="protein sequence ID" value="KAJ8261114.1"/>
    <property type="molecule type" value="Genomic_DNA"/>
</dbReference>
<reference evidence="2" key="1">
    <citation type="journal article" date="2023" name="Science">
        <title>Genome structures resolve the early diversification of teleost fishes.</title>
        <authorList>
            <person name="Parey E."/>
            <person name="Louis A."/>
            <person name="Montfort J."/>
            <person name="Bouchez O."/>
            <person name="Roques C."/>
            <person name="Iampietro C."/>
            <person name="Lluch J."/>
            <person name="Castinel A."/>
            <person name="Donnadieu C."/>
            <person name="Desvignes T."/>
            <person name="Floi Bucao C."/>
            <person name="Jouanno E."/>
            <person name="Wen M."/>
            <person name="Mejri S."/>
            <person name="Dirks R."/>
            <person name="Jansen H."/>
            <person name="Henkel C."/>
            <person name="Chen W.J."/>
            <person name="Zahm M."/>
            <person name="Cabau C."/>
            <person name="Klopp C."/>
            <person name="Thompson A.W."/>
            <person name="Robinson-Rechavi M."/>
            <person name="Braasch I."/>
            <person name="Lecointre G."/>
            <person name="Bobe J."/>
            <person name="Postlethwait J.H."/>
            <person name="Berthelot C."/>
            <person name="Roest Crollius H."/>
            <person name="Guiguen Y."/>
        </authorList>
    </citation>
    <scope>NUCLEOTIDE SEQUENCE</scope>
    <source>
        <strain evidence="2">Concon-B</strain>
    </source>
</reference>
<evidence type="ECO:0000313" key="2">
    <source>
        <dbReference type="EMBL" id="KAJ8261114.1"/>
    </source>
</evidence>
<sequence>MNLESGCKGLKINVIYRMFLFRLVDMKEIGTSMAVQLYMYNDHGSQGVEGHKPALSHNALPFVCLTVKEKMCRLRSLLIKVIQARWREGLGGRRTVPPHGAARNRIGSTGATLSDEKMSGKSA</sequence>
<organism evidence="2 3">
    <name type="scientific">Conger conger</name>
    <name type="common">Conger eel</name>
    <name type="synonym">Muraena conger</name>
    <dbReference type="NCBI Taxonomy" id="82655"/>
    <lineage>
        <taxon>Eukaryota</taxon>
        <taxon>Metazoa</taxon>
        <taxon>Chordata</taxon>
        <taxon>Craniata</taxon>
        <taxon>Vertebrata</taxon>
        <taxon>Euteleostomi</taxon>
        <taxon>Actinopterygii</taxon>
        <taxon>Neopterygii</taxon>
        <taxon>Teleostei</taxon>
        <taxon>Anguilliformes</taxon>
        <taxon>Congridae</taxon>
        <taxon>Conger</taxon>
    </lineage>
</organism>
<evidence type="ECO:0000256" key="1">
    <source>
        <dbReference type="SAM" id="MobiDB-lite"/>
    </source>
</evidence>